<feature type="compositionally biased region" description="Basic and acidic residues" evidence="1">
    <location>
        <begin position="227"/>
        <end position="240"/>
    </location>
</feature>
<proteinExistence type="predicted"/>
<protein>
    <submittedName>
        <fullName evidence="2">Uncharacterized protein</fullName>
    </submittedName>
</protein>
<feature type="region of interest" description="Disordered" evidence="1">
    <location>
        <begin position="593"/>
        <end position="651"/>
    </location>
</feature>
<feature type="compositionally biased region" description="Low complexity" evidence="1">
    <location>
        <begin position="215"/>
        <end position="226"/>
    </location>
</feature>
<dbReference type="EMBL" id="JAACXV010000013">
    <property type="protein sequence ID" value="KAF7287423.1"/>
    <property type="molecule type" value="Genomic_DNA"/>
</dbReference>
<feature type="compositionally biased region" description="Low complexity" evidence="1">
    <location>
        <begin position="435"/>
        <end position="446"/>
    </location>
</feature>
<dbReference type="AlphaFoldDB" id="A0A834IZY5"/>
<dbReference type="Proteomes" id="UP000625711">
    <property type="component" value="Unassembled WGS sequence"/>
</dbReference>
<feature type="region of interest" description="Disordered" evidence="1">
    <location>
        <begin position="204"/>
        <end position="271"/>
    </location>
</feature>
<feature type="region of interest" description="Disordered" evidence="1">
    <location>
        <begin position="435"/>
        <end position="499"/>
    </location>
</feature>
<name>A0A834IZY5_RHYFE</name>
<feature type="region of interest" description="Disordered" evidence="1">
    <location>
        <begin position="750"/>
        <end position="783"/>
    </location>
</feature>
<gene>
    <name evidence="2" type="ORF">GWI33_001396</name>
</gene>
<evidence type="ECO:0000313" key="3">
    <source>
        <dbReference type="Proteomes" id="UP000625711"/>
    </source>
</evidence>
<feature type="compositionally biased region" description="Basic and acidic residues" evidence="1">
    <location>
        <begin position="631"/>
        <end position="651"/>
    </location>
</feature>
<dbReference type="OrthoDB" id="7743577at2759"/>
<reference evidence="2" key="1">
    <citation type="submission" date="2020-08" db="EMBL/GenBank/DDBJ databases">
        <title>Genome sequencing and assembly of the red palm weevil Rhynchophorus ferrugineus.</title>
        <authorList>
            <person name="Dias G.B."/>
            <person name="Bergman C.M."/>
            <person name="Manee M."/>
        </authorList>
    </citation>
    <scope>NUCLEOTIDE SEQUENCE</scope>
    <source>
        <strain evidence="2">AA-2017</strain>
        <tissue evidence="2">Whole larva</tissue>
    </source>
</reference>
<feature type="region of interest" description="Disordered" evidence="1">
    <location>
        <begin position="992"/>
        <end position="1030"/>
    </location>
</feature>
<comment type="caution">
    <text evidence="2">The sequence shown here is derived from an EMBL/GenBank/DDBJ whole genome shotgun (WGS) entry which is preliminary data.</text>
</comment>
<feature type="compositionally biased region" description="Low complexity" evidence="1">
    <location>
        <begin position="766"/>
        <end position="779"/>
    </location>
</feature>
<keyword evidence="3" id="KW-1185">Reference proteome</keyword>
<feature type="compositionally biased region" description="Polar residues" evidence="1">
    <location>
        <begin position="456"/>
        <end position="466"/>
    </location>
</feature>
<organism evidence="2 3">
    <name type="scientific">Rhynchophorus ferrugineus</name>
    <name type="common">Red palm weevil</name>
    <name type="synonym">Curculio ferrugineus</name>
    <dbReference type="NCBI Taxonomy" id="354439"/>
    <lineage>
        <taxon>Eukaryota</taxon>
        <taxon>Metazoa</taxon>
        <taxon>Ecdysozoa</taxon>
        <taxon>Arthropoda</taxon>
        <taxon>Hexapoda</taxon>
        <taxon>Insecta</taxon>
        <taxon>Pterygota</taxon>
        <taxon>Neoptera</taxon>
        <taxon>Endopterygota</taxon>
        <taxon>Coleoptera</taxon>
        <taxon>Polyphaga</taxon>
        <taxon>Cucujiformia</taxon>
        <taxon>Curculionidae</taxon>
        <taxon>Dryophthorinae</taxon>
        <taxon>Rhynchophorus</taxon>
    </lineage>
</organism>
<feature type="compositionally biased region" description="Basic and acidic residues" evidence="1">
    <location>
        <begin position="601"/>
        <end position="618"/>
    </location>
</feature>
<evidence type="ECO:0000313" key="2">
    <source>
        <dbReference type="EMBL" id="KAF7287423.1"/>
    </source>
</evidence>
<feature type="compositionally biased region" description="Low complexity" evidence="1">
    <location>
        <begin position="1006"/>
        <end position="1017"/>
    </location>
</feature>
<accession>A0A834IZY5</accession>
<sequence length="1078" mass="123312">MKNNHSYENYDIEQPLCAFSLSPPFFIRILSREKRCLAPSRRLDFPLSTSSYSRARLGRYFRKKSSCCLQQTVPGLFNRFKKRKHLKLDEILSIVQSAWKEQTTSCRDIEREMESSPKKIIPKETFFPVLQRRRLSVPETIMRKHLLAQEKLNSQESKSYHWGSELEYSSDPNLNRKKDSNLMRKSTLLRRLWGNSSKSKLSGSFQEWQHSSRKLSSTQSLNSTHSSPEHLPKNKWEFSPRRKPNTSFMKFSSKHSNDEEPLPVSPKRKSALSKVSKESTVKYTGSSFVTYTDSAHSDSAYTNSISNLSGTSSTTRKVGEDENCNPLDANSRLSASSLQESGVQTKDVTNLNVISNVNLSQATLDVIFKEVMKDINAFSPGSISINSATVTRDDKSETIVQEVPSFFLNTNSQPPKISSEKARIEKFIISNVRSGSSYGKPSESSPPAVPRFSAIPRTSSMEVNTSELDKEESDTGSFADSLEDFNSPRGLVKSRRNSTDITQLLPEGRKSITPKKSSTFYIPIEVDKKEVRAVSELLPDRVREKLNERQQKREEKLRQLRSSFKAADSISEIKSALNFQSYKPKKRIKPILPSIESLKNSSKESRKDSSNKKRDSKAIKSNLVHSGLYEQNKKPDWSPEPRKIYERTPPEDSGKKIEILEIVECSLHEKNQKSKIPVPVSQTVATSKKLNKPVYLDFDNVPDPKFDQLIANILIDTLNHDLESPLRESDQRNANITKTNREHPKSITVTPEEVTTRSRVTSEGHNNNNVNINNNINVNGSKDEKETKLQGRLIGKKSMSSIPKGWVTFYNMHKDMGTPESTSDEGKKSLELNEDRKEVNMLRHNVERLRQSIRSNVPKHLTTTESNDISLYSSGDEQRAQEMFNGQFKKFGSYHRRRDSKLKYSEHEDKSSGKWSVTISGSNSYGQTAPDVEMRLKFPHIHKHKHSGNRHYSDSGLGEENLQDRNIPNMRQLEALERRFRKRDSINENLPKIQTARSRKKKREYSMLSMVPSSMVPRQTKTSTSRYHLSRPRERYSLPDVPSMLNERQYCEILKRIPDILAVTGQSISPERRSIEDR</sequence>
<evidence type="ECO:0000256" key="1">
    <source>
        <dbReference type="SAM" id="MobiDB-lite"/>
    </source>
</evidence>